<proteinExistence type="inferred from homology"/>
<accession>A0A6I3RYS1</accession>
<dbReference type="RefSeq" id="WP_008810805.1">
    <property type="nucleotide sequence ID" value="NZ_CAJUON010000006.1"/>
</dbReference>
<feature type="binding site" evidence="7">
    <location>
        <position position="24"/>
    </location>
    <ligand>
        <name>3-phosphoshikimate</name>
        <dbReference type="ChEBI" id="CHEBI:145989"/>
    </ligand>
</feature>
<name>A0A6I3RYS1_9BURK</name>
<evidence type="ECO:0000259" key="8">
    <source>
        <dbReference type="Pfam" id="PF00275"/>
    </source>
</evidence>
<dbReference type="GeneID" id="43347799"/>
<keyword evidence="3 7" id="KW-0028">Amino-acid biosynthesis</keyword>
<comment type="caution">
    <text evidence="7">Lacks conserved residue(s) required for the propagation of feature annotation.</text>
</comment>
<dbReference type="GO" id="GO:0009073">
    <property type="term" value="P:aromatic amino acid family biosynthetic process"/>
    <property type="evidence" value="ECO:0007669"/>
    <property type="project" value="UniProtKB-KW"/>
</dbReference>
<dbReference type="PANTHER" id="PTHR21090:SF5">
    <property type="entry name" value="PENTAFUNCTIONAL AROM POLYPEPTIDE"/>
    <property type="match status" value="1"/>
</dbReference>
<dbReference type="EMBL" id="WNCL01000001">
    <property type="protein sequence ID" value="MTU42105.1"/>
    <property type="molecule type" value="Genomic_DNA"/>
</dbReference>
<dbReference type="InterPro" id="IPR013792">
    <property type="entry name" value="RNA3'P_cycl/enolpyr_Trfase_a/b"/>
</dbReference>
<keyword evidence="4 7" id="KW-0808">Transferase</keyword>
<feature type="binding site" evidence="7">
    <location>
        <position position="201"/>
    </location>
    <ligand>
        <name>3-phosphoshikimate</name>
        <dbReference type="ChEBI" id="CHEBI:145989"/>
    </ligand>
</feature>
<comment type="pathway">
    <text evidence="1 7">Metabolic intermediate biosynthesis; chorismate biosynthesis; chorismate from D-erythrose 4-phosphate and phosphoenolpyruvate: step 6/7.</text>
</comment>
<dbReference type="GO" id="GO:0009423">
    <property type="term" value="P:chorismate biosynthetic process"/>
    <property type="evidence" value="ECO:0007669"/>
    <property type="project" value="UniProtKB-UniRule"/>
</dbReference>
<comment type="similarity">
    <text evidence="2 7">Belongs to the EPSP synthase family.</text>
</comment>
<organism evidence="9 10">
    <name type="scientific">Parasutterella excrementihominis</name>
    <dbReference type="NCBI Taxonomy" id="487175"/>
    <lineage>
        <taxon>Bacteria</taxon>
        <taxon>Pseudomonadati</taxon>
        <taxon>Pseudomonadota</taxon>
        <taxon>Betaproteobacteria</taxon>
        <taxon>Burkholderiales</taxon>
        <taxon>Sutterellaceae</taxon>
        <taxon>Parasutterella</taxon>
    </lineage>
</organism>
<feature type="binding site" evidence="7">
    <location>
        <position position="173"/>
    </location>
    <ligand>
        <name>3-phosphoshikimate</name>
        <dbReference type="ChEBI" id="CHEBI:145989"/>
    </ligand>
</feature>
<comment type="function">
    <text evidence="7">Catalyzes the transfer of the enolpyruvyl moiety of phosphoenolpyruvate (PEP) to the 5-hydroxyl of shikimate-3-phosphate (S3P) to produce enolpyruvyl shikimate-3-phosphate and inorganic phosphate.</text>
</comment>
<comment type="subcellular location">
    <subcellularLocation>
        <location evidence="7">Cytoplasm</location>
    </subcellularLocation>
</comment>
<feature type="binding site" evidence="7">
    <location>
        <position position="345"/>
    </location>
    <ligand>
        <name>3-phosphoshikimate</name>
        <dbReference type="ChEBI" id="CHEBI:145989"/>
    </ligand>
</feature>
<dbReference type="PROSITE" id="PS00104">
    <property type="entry name" value="EPSP_SYNTHASE_1"/>
    <property type="match status" value="1"/>
</dbReference>
<dbReference type="Gene3D" id="3.65.10.10">
    <property type="entry name" value="Enolpyruvate transferase domain"/>
    <property type="match status" value="2"/>
</dbReference>
<feature type="binding site" evidence="7">
    <location>
        <position position="172"/>
    </location>
    <ligand>
        <name>3-phosphoshikimate</name>
        <dbReference type="ChEBI" id="CHEBI:145989"/>
    </ligand>
</feature>
<comment type="subunit">
    <text evidence="7">Monomer.</text>
</comment>
<feature type="active site" description="Proton acceptor" evidence="7">
    <location>
        <position position="318"/>
    </location>
</feature>
<gene>
    <name evidence="7 9" type="primary">aroA</name>
    <name evidence="9" type="ORF">GMD42_00380</name>
</gene>
<protein>
    <recommendedName>
        <fullName evidence="7">3-phosphoshikimate 1-carboxyvinyltransferase</fullName>
        <ecNumber evidence="7">2.5.1.19</ecNumber>
    </recommendedName>
    <alternativeName>
        <fullName evidence="7">5-enolpyruvylshikimate-3-phosphate synthase</fullName>
        <shortName evidence="7">EPSP synthase</shortName>
        <shortName evidence="7">EPSPS</shortName>
    </alternativeName>
</protein>
<comment type="caution">
    <text evidence="9">The sequence shown here is derived from an EMBL/GenBank/DDBJ whole genome shotgun (WGS) entry which is preliminary data.</text>
</comment>
<dbReference type="SUPFAM" id="SSF55205">
    <property type="entry name" value="EPT/RTPC-like"/>
    <property type="match status" value="1"/>
</dbReference>
<dbReference type="Proteomes" id="UP000462362">
    <property type="component" value="Unassembled WGS sequence"/>
</dbReference>
<dbReference type="UniPathway" id="UPA00053">
    <property type="reaction ID" value="UER00089"/>
</dbReference>
<dbReference type="Pfam" id="PF00275">
    <property type="entry name" value="EPSP_synthase"/>
    <property type="match status" value="1"/>
</dbReference>
<dbReference type="InterPro" id="IPR023193">
    <property type="entry name" value="EPSP_synthase_CS"/>
</dbReference>
<dbReference type="InterPro" id="IPR001986">
    <property type="entry name" value="Enolpyruvate_Tfrase_dom"/>
</dbReference>
<dbReference type="EC" id="2.5.1.19" evidence="7"/>
<feature type="binding site" evidence="7">
    <location>
        <position position="416"/>
    </location>
    <ligand>
        <name>phosphoenolpyruvate</name>
        <dbReference type="ChEBI" id="CHEBI:58702"/>
    </ligand>
</feature>
<evidence type="ECO:0000313" key="9">
    <source>
        <dbReference type="EMBL" id="MTU42105.1"/>
    </source>
</evidence>
<dbReference type="InterPro" id="IPR006264">
    <property type="entry name" value="EPSP_synthase"/>
</dbReference>
<evidence type="ECO:0000256" key="3">
    <source>
        <dbReference type="ARBA" id="ARBA00022605"/>
    </source>
</evidence>
<feature type="binding site" evidence="7">
    <location>
        <position position="318"/>
    </location>
    <ligand>
        <name>3-phosphoshikimate</name>
        <dbReference type="ChEBI" id="CHEBI:145989"/>
    </ligand>
</feature>
<feature type="binding site" evidence="7">
    <location>
        <position position="23"/>
    </location>
    <ligand>
        <name>3-phosphoshikimate</name>
        <dbReference type="ChEBI" id="CHEBI:145989"/>
    </ligand>
</feature>
<dbReference type="AlphaFoldDB" id="A0A6I3RYS1"/>
<feature type="binding site" evidence="7">
    <location>
        <position position="349"/>
    </location>
    <ligand>
        <name>phosphoenolpyruvate</name>
        <dbReference type="ChEBI" id="CHEBI:58702"/>
    </ligand>
</feature>
<evidence type="ECO:0000256" key="5">
    <source>
        <dbReference type="ARBA" id="ARBA00023141"/>
    </source>
</evidence>
<feature type="binding site" evidence="7">
    <location>
        <position position="391"/>
    </location>
    <ligand>
        <name>phosphoenolpyruvate</name>
        <dbReference type="ChEBI" id="CHEBI:58702"/>
    </ligand>
</feature>
<sequence>MEEILKLDPIMKVGGSVDLPGSKSISNRALLLAALSEGTTELNNLLVAEDTEMMIGALETLGVKLEVSNDGTEVKVEGCGGNFPVKKADLFLGNAGTAMRPLSSSLAFSGGEYVLDGVARMRQRPIAHLVEALNSVGGRLSYLGEPGFPPIKIEPATRINSDIVHVRGDVSSQFVSGLLMAAPLIAPEQGLRIRIDGELISSPYVSLTCRLMERFGVEVKTSEKDFLVPRTLYKAPSVFEVEADASSASYFLALGALVGPLKINGIGADSVQGDAAFVEYLVKMGAAVTRGENWIKTGPSRYGHKLHGLQADVRPIPDAAMTFAAMAPMCEGPTILRGISSWRVKETDRIAAMHNELTKVGCRVESTDDMIKITPPVKLRSAVFDTYKDHRMAMCMSLIAAGGVPVEIRDPNCVRKTFPDYFERLAGVVEK</sequence>
<dbReference type="NCBIfam" id="TIGR01356">
    <property type="entry name" value="aroA"/>
    <property type="match status" value="1"/>
</dbReference>
<feature type="binding site" evidence="7">
    <location>
        <position position="124"/>
    </location>
    <ligand>
        <name>phosphoenolpyruvate</name>
        <dbReference type="ChEBI" id="CHEBI:58702"/>
    </ligand>
</feature>
<feature type="binding site" evidence="7">
    <location>
        <position position="173"/>
    </location>
    <ligand>
        <name>phosphoenolpyruvate</name>
        <dbReference type="ChEBI" id="CHEBI:58702"/>
    </ligand>
</feature>
<feature type="binding site" evidence="7">
    <location>
        <position position="171"/>
    </location>
    <ligand>
        <name>3-phosphoshikimate</name>
        <dbReference type="ChEBI" id="CHEBI:145989"/>
    </ligand>
</feature>
<dbReference type="PROSITE" id="PS00885">
    <property type="entry name" value="EPSP_SYNTHASE_2"/>
    <property type="match status" value="1"/>
</dbReference>
<evidence type="ECO:0000256" key="7">
    <source>
        <dbReference type="HAMAP-Rule" id="MF_00210"/>
    </source>
</evidence>
<comment type="catalytic activity">
    <reaction evidence="6">
        <text>3-phosphoshikimate + phosphoenolpyruvate = 5-O-(1-carboxyvinyl)-3-phosphoshikimate + phosphate</text>
        <dbReference type="Rhea" id="RHEA:21256"/>
        <dbReference type="ChEBI" id="CHEBI:43474"/>
        <dbReference type="ChEBI" id="CHEBI:57701"/>
        <dbReference type="ChEBI" id="CHEBI:58702"/>
        <dbReference type="ChEBI" id="CHEBI:145989"/>
        <dbReference type="EC" id="2.5.1.19"/>
    </reaction>
    <physiologicalReaction direction="left-to-right" evidence="6">
        <dbReference type="Rhea" id="RHEA:21257"/>
    </physiologicalReaction>
</comment>
<dbReference type="GO" id="GO:0005737">
    <property type="term" value="C:cytoplasm"/>
    <property type="evidence" value="ECO:0007669"/>
    <property type="project" value="UniProtKB-SubCell"/>
</dbReference>
<feature type="binding site" evidence="7">
    <location>
        <position position="23"/>
    </location>
    <ligand>
        <name>phosphoenolpyruvate</name>
        <dbReference type="ChEBI" id="CHEBI:58702"/>
    </ligand>
</feature>
<reference evidence="9 10" key="1">
    <citation type="journal article" date="2019" name="Nat. Med.">
        <title>A library of human gut bacterial isolates paired with longitudinal multiomics data enables mechanistic microbiome research.</title>
        <authorList>
            <person name="Poyet M."/>
            <person name="Groussin M."/>
            <person name="Gibbons S.M."/>
            <person name="Avila-Pacheco J."/>
            <person name="Jiang X."/>
            <person name="Kearney S.M."/>
            <person name="Perrotta A.R."/>
            <person name="Berdy B."/>
            <person name="Zhao S."/>
            <person name="Lieberman T.D."/>
            <person name="Swanson P.K."/>
            <person name="Smith M."/>
            <person name="Roesemann S."/>
            <person name="Alexander J.E."/>
            <person name="Rich S.A."/>
            <person name="Livny J."/>
            <person name="Vlamakis H."/>
            <person name="Clish C."/>
            <person name="Bullock K."/>
            <person name="Deik A."/>
            <person name="Scott J."/>
            <person name="Pierce K.A."/>
            <person name="Xavier R.J."/>
            <person name="Alm E.J."/>
        </authorList>
    </citation>
    <scope>NUCLEOTIDE SEQUENCE [LARGE SCALE GENOMIC DNA]</scope>
    <source>
        <strain evidence="9 10">BIOML-A2</strain>
    </source>
</reference>
<dbReference type="CDD" id="cd01556">
    <property type="entry name" value="EPSP_synthase"/>
    <property type="match status" value="1"/>
</dbReference>
<dbReference type="PANTHER" id="PTHR21090">
    <property type="entry name" value="AROM/DEHYDROQUINATE SYNTHASE"/>
    <property type="match status" value="1"/>
</dbReference>
<evidence type="ECO:0000256" key="6">
    <source>
        <dbReference type="ARBA" id="ARBA00044633"/>
    </source>
</evidence>
<feature type="binding site" evidence="7">
    <location>
        <position position="28"/>
    </location>
    <ligand>
        <name>3-phosphoshikimate</name>
        <dbReference type="ChEBI" id="CHEBI:145989"/>
    </ligand>
</feature>
<feature type="binding site" evidence="7">
    <location>
        <position position="96"/>
    </location>
    <ligand>
        <name>phosphoenolpyruvate</name>
        <dbReference type="ChEBI" id="CHEBI:58702"/>
    </ligand>
</feature>
<keyword evidence="5 7" id="KW-0057">Aromatic amino acid biosynthesis</keyword>
<dbReference type="InterPro" id="IPR036968">
    <property type="entry name" value="Enolpyruvate_Tfrase_sf"/>
</dbReference>
<evidence type="ECO:0000256" key="2">
    <source>
        <dbReference type="ARBA" id="ARBA00009948"/>
    </source>
</evidence>
<dbReference type="GO" id="GO:0008652">
    <property type="term" value="P:amino acid biosynthetic process"/>
    <property type="evidence" value="ECO:0007669"/>
    <property type="project" value="UniProtKB-KW"/>
</dbReference>
<feature type="domain" description="Enolpyruvate transferase" evidence="8">
    <location>
        <begin position="9"/>
        <end position="425"/>
    </location>
</feature>
<evidence type="ECO:0000256" key="4">
    <source>
        <dbReference type="ARBA" id="ARBA00022679"/>
    </source>
</evidence>
<evidence type="ECO:0000313" key="10">
    <source>
        <dbReference type="Proteomes" id="UP000462362"/>
    </source>
</evidence>
<dbReference type="PIRSF" id="PIRSF000505">
    <property type="entry name" value="EPSPS"/>
    <property type="match status" value="1"/>
</dbReference>
<keyword evidence="7" id="KW-0963">Cytoplasm</keyword>
<evidence type="ECO:0000256" key="1">
    <source>
        <dbReference type="ARBA" id="ARBA00004811"/>
    </source>
</evidence>
<dbReference type="HAMAP" id="MF_00210">
    <property type="entry name" value="EPSP_synth"/>
    <property type="match status" value="1"/>
</dbReference>
<dbReference type="GO" id="GO:0003866">
    <property type="term" value="F:3-phosphoshikimate 1-carboxyvinyltransferase activity"/>
    <property type="evidence" value="ECO:0007669"/>
    <property type="project" value="UniProtKB-UniRule"/>
</dbReference>